<protein>
    <submittedName>
        <fullName evidence="2">Alpha/beta hydrolase</fullName>
    </submittedName>
</protein>
<evidence type="ECO:0000259" key="1">
    <source>
        <dbReference type="Pfam" id="PF12697"/>
    </source>
</evidence>
<comment type="caution">
    <text evidence="2">The sequence shown here is derived from an EMBL/GenBank/DDBJ whole genome shotgun (WGS) entry which is preliminary data.</text>
</comment>
<proteinExistence type="predicted"/>
<accession>A0A368JH02</accession>
<dbReference type="Gene3D" id="3.40.50.1820">
    <property type="entry name" value="alpha/beta hydrolase"/>
    <property type="match status" value="1"/>
</dbReference>
<dbReference type="SUPFAM" id="SSF53474">
    <property type="entry name" value="alpha/beta-Hydrolases"/>
    <property type="match status" value="1"/>
</dbReference>
<organism evidence="2 3">
    <name type="scientific">Larkinella punicea</name>
    <dbReference type="NCBI Taxonomy" id="2315727"/>
    <lineage>
        <taxon>Bacteria</taxon>
        <taxon>Pseudomonadati</taxon>
        <taxon>Bacteroidota</taxon>
        <taxon>Cytophagia</taxon>
        <taxon>Cytophagales</taxon>
        <taxon>Spirosomataceae</taxon>
        <taxon>Larkinella</taxon>
    </lineage>
</organism>
<keyword evidence="3" id="KW-1185">Reference proteome</keyword>
<dbReference type="GO" id="GO:0016787">
    <property type="term" value="F:hydrolase activity"/>
    <property type="evidence" value="ECO:0007669"/>
    <property type="project" value="UniProtKB-KW"/>
</dbReference>
<evidence type="ECO:0000313" key="2">
    <source>
        <dbReference type="EMBL" id="RCR65974.1"/>
    </source>
</evidence>
<dbReference type="InterPro" id="IPR029058">
    <property type="entry name" value="AB_hydrolase_fold"/>
</dbReference>
<dbReference type="AlphaFoldDB" id="A0A368JH02"/>
<keyword evidence="2" id="KW-0378">Hydrolase</keyword>
<feature type="domain" description="AB hydrolase-1" evidence="1">
    <location>
        <begin position="16"/>
        <end position="187"/>
    </location>
</feature>
<dbReference type="OrthoDB" id="59888at2"/>
<dbReference type="RefSeq" id="WP_114409725.1">
    <property type="nucleotide sequence ID" value="NZ_QOWE01000033.1"/>
</dbReference>
<evidence type="ECO:0000313" key="3">
    <source>
        <dbReference type="Proteomes" id="UP000253383"/>
    </source>
</evidence>
<dbReference type="Pfam" id="PF12697">
    <property type="entry name" value="Abhydrolase_6"/>
    <property type="match status" value="1"/>
</dbReference>
<name>A0A368JH02_9BACT</name>
<gene>
    <name evidence="2" type="ORF">DUE52_29600</name>
</gene>
<sequence>MHRRTRPSIIGIVTYVLVGHSMGGLYARAFAGFNPNDIAGLVFIDPADFTETKEDWNTIFRRIGVPEKRIDEMLYARLYQPAKVDSVRFGPWSEGQVLAALRRTDFAEVTRLPVPNVPIYFFIGGRFEVAPERRSTDYDHTKFFEVRTNVNIERWRKFIYSSSKGGALIYLSNSGHYLHRDDARAVIGTLKMLLENLGG</sequence>
<reference evidence="2 3" key="1">
    <citation type="submission" date="2018-07" db="EMBL/GenBank/DDBJ databases">
        <title>Genome analysis of Larkinella rosea.</title>
        <authorList>
            <person name="Zhou Z."/>
            <person name="Wang G."/>
        </authorList>
    </citation>
    <scope>NUCLEOTIDE SEQUENCE [LARGE SCALE GENOMIC DNA]</scope>
    <source>
        <strain evidence="3">zzj9</strain>
    </source>
</reference>
<dbReference type="EMBL" id="QOWE01000033">
    <property type="protein sequence ID" value="RCR65974.1"/>
    <property type="molecule type" value="Genomic_DNA"/>
</dbReference>
<dbReference type="InterPro" id="IPR000073">
    <property type="entry name" value="AB_hydrolase_1"/>
</dbReference>
<dbReference type="Proteomes" id="UP000253383">
    <property type="component" value="Unassembled WGS sequence"/>
</dbReference>